<dbReference type="GO" id="GO:0016740">
    <property type="term" value="F:transferase activity"/>
    <property type="evidence" value="ECO:0007669"/>
    <property type="project" value="UniProtKB-KW"/>
</dbReference>
<protein>
    <submittedName>
        <fullName evidence="2">Glycosyltransferase family 2 protein</fullName>
    </submittedName>
</protein>
<evidence type="ECO:0000313" key="2">
    <source>
        <dbReference type="EMBL" id="TQV67541.1"/>
    </source>
</evidence>
<dbReference type="AlphaFoldDB" id="A0A545SRE1"/>
<dbReference type="EMBL" id="VICH01000006">
    <property type="protein sequence ID" value="TQV67541.1"/>
    <property type="molecule type" value="Genomic_DNA"/>
</dbReference>
<sequence length="243" mass="27390">MTLDGADESHPRDTDVNFTAIPHRPMPRVPGEKRRAAYLSAQARTLFMQGYDAVIATDIDEFIVVDPRANVSLAEYLSAVDGVESLSALGLDVIQHLDNEGEIDPKSNWLAQRKYAQLASRYTKPSITFKPLNWGSGMHRIKGRNFRIDPNLFMIHTGMIDAKIAKVIGMGDDRVSQGWSAHQERREKVFQQIRKEPAEDGNAAFTRARRKMSVLRPIHAWNKPGSIRKNSIVKLPDEFADIL</sequence>
<keyword evidence="3" id="KW-1185">Reference proteome</keyword>
<gene>
    <name evidence="2" type="ORF">FIL88_09990</name>
</gene>
<comment type="caution">
    <text evidence="2">The sequence shown here is derived from an EMBL/GenBank/DDBJ whole genome shotgun (WGS) entry which is preliminary data.</text>
</comment>
<organism evidence="2 3">
    <name type="scientific">Aliiroseovarius halocynthiae</name>
    <dbReference type="NCBI Taxonomy" id="985055"/>
    <lineage>
        <taxon>Bacteria</taxon>
        <taxon>Pseudomonadati</taxon>
        <taxon>Pseudomonadota</taxon>
        <taxon>Alphaproteobacteria</taxon>
        <taxon>Rhodobacterales</taxon>
        <taxon>Paracoccaceae</taxon>
        <taxon>Aliiroseovarius</taxon>
    </lineage>
</organism>
<dbReference type="Proteomes" id="UP000315816">
    <property type="component" value="Unassembled WGS sequence"/>
</dbReference>
<accession>A0A545SRE1</accession>
<evidence type="ECO:0000256" key="1">
    <source>
        <dbReference type="SAM" id="MobiDB-lite"/>
    </source>
</evidence>
<evidence type="ECO:0000313" key="3">
    <source>
        <dbReference type="Proteomes" id="UP000315816"/>
    </source>
</evidence>
<proteinExistence type="predicted"/>
<name>A0A545SRE1_9RHOB</name>
<feature type="region of interest" description="Disordered" evidence="1">
    <location>
        <begin position="1"/>
        <end position="30"/>
    </location>
</feature>
<keyword evidence="2" id="KW-0808">Transferase</keyword>
<reference evidence="2 3" key="1">
    <citation type="submission" date="2019-06" db="EMBL/GenBank/DDBJ databases">
        <title>A novel species of marine bacteria.</title>
        <authorList>
            <person name="Wang Y."/>
        </authorList>
    </citation>
    <scope>NUCLEOTIDE SEQUENCE [LARGE SCALE GENOMIC DNA]</scope>
    <source>
        <strain evidence="2 3">MA1-10</strain>
    </source>
</reference>